<dbReference type="AlphaFoldDB" id="A0A927RF80"/>
<proteinExistence type="predicted"/>
<accession>A0A927RF80</accession>
<evidence type="ECO:0000313" key="3">
    <source>
        <dbReference type="Proteomes" id="UP000638648"/>
    </source>
</evidence>
<protein>
    <recommendedName>
        <fullName evidence="4">DUF3375 domain-containing protein</fullName>
    </recommendedName>
</protein>
<evidence type="ECO:0000256" key="1">
    <source>
        <dbReference type="SAM" id="MobiDB-lite"/>
    </source>
</evidence>
<dbReference type="Pfam" id="PF11855">
    <property type="entry name" value="DUF3375"/>
    <property type="match status" value="1"/>
</dbReference>
<keyword evidence="3" id="KW-1185">Reference proteome</keyword>
<dbReference type="InterPro" id="IPR021804">
    <property type="entry name" value="DUF3375"/>
</dbReference>
<reference evidence="2" key="1">
    <citation type="submission" date="2020-10" db="EMBL/GenBank/DDBJ databases">
        <title>Sequencing the genomes of 1000 actinobacteria strains.</title>
        <authorList>
            <person name="Klenk H.-P."/>
        </authorList>
    </citation>
    <scope>NUCLEOTIDE SEQUENCE</scope>
    <source>
        <strain evidence="2">DSM 45354</strain>
    </source>
</reference>
<sequence>MADVASEYRRVQTAYAQPTLRLITRPTSVAVVTIFRLMFSTEKPTVPTARMHDQVDVLLADMRRDGLANVPTGNGRDACLRWMSDGWLLRIPDDDGEEVYSLSSAALDGLRTVDRLTKDRSISLSSHLIAGLVRHLRDFAATVSPDVTEYVTNLQAEKARIQAEIDRVLDGGELVEASDDDIVQGVAELQRYLNELPGDFTRVVESYREFERDTIALFRAESVASGEAVRLYLEYVQQLSTASAAGRGFEGALQLLRDPAMLDQVNRYITDLLESPRATALLFAEERAQVRNSVMLIRDGLKRVLEQRSKVSRTLHDYISSHDVQRDHELAATLRMLEGELATWMETAGPRAKAPMQLLPGKPDIEHLQTKMYDPADDEPPLPLAELDTPATLGGLSLAELRARGGPSHASLREQLAARFGAEGGVDSLAKLFHALPDDLRRPVEILGVLPLARRNGLEPTGRTEVYETVRSDGSRRLLNVPHYAHPGADTSVEPEASGPVGPSQENPQ</sequence>
<feature type="region of interest" description="Disordered" evidence="1">
    <location>
        <begin position="481"/>
        <end position="509"/>
    </location>
</feature>
<evidence type="ECO:0000313" key="2">
    <source>
        <dbReference type="EMBL" id="MBE1609945.1"/>
    </source>
</evidence>
<gene>
    <name evidence="2" type="ORF">HEB94_006793</name>
</gene>
<comment type="caution">
    <text evidence="2">The sequence shown here is derived from an EMBL/GenBank/DDBJ whole genome shotgun (WGS) entry which is preliminary data.</text>
</comment>
<evidence type="ECO:0008006" key="4">
    <source>
        <dbReference type="Google" id="ProtNLM"/>
    </source>
</evidence>
<dbReference type="RefSeq" id="WP_192753415.1">
    <property type="nucleotide sequence ID" value="NZ_BAABJL010000243.1"/>
</dbReference>
<dbReference type="Proteomes" id="UP000638648">
    <property type="component" value="Unassembled WGS sequence"/>
</dbReference>
<dbReference type="EMBL" id="JADBEM010000001">
    <property type="protein sequence ID" value="MBE1609945.1"/>
    <property type="molecule type" value="Genomic_DNA"/>
</dbReference>
<name>A0A927RF80_9ACTN</name>
<organism evidence="2 3">
    <name type="scientific">Actinopolymorpha pittospori</name>
    <dbReference type="NCBI Taxonomy" id="648752"/>
    <lineage>
        <taxon>Bacteria</taxon>
        <taxon>Bacillati</taxon>
        <taxon>Actinomycetota</taxon>
        <taxon>Actinomycetes</taxon>
        <taxon>Propionibacteriales</taxon>
        <taxon>Actinopolymorphaceae</taxon>
        <taxon>Actinopolymorpha</taxon>
    </lineage>
</organism>